<evidence type="ECO:0000313" key="2">
    <source>
        <dbReference type="EMBL" id="KAJ3047129.1"/>
    </source>
</evidence>
<feature type="compositionally biased region" description="Acidic residues" evidence="1">
    <location>
        <begin position="689"/>
        <end position="699"/>
    </location>
</feature>
<reference evidence="2" key="1">
    <citation type="submission" date="2020-05" db="EMBL/GenBank/DDBJ databases">
        <title>Phylogenomic resolution of chytrid fungi.</title>
        <authorList>
            <person name="Stajich J.E."/>
            <person name="Amses K."/>
            <person name="Simmons R."/>
            <person name="Seto K."/>
            <person name="Myers J."/>
            <person name="Bonds A."/>
            <person name="Quandt C.A."/>
            <person name="Barry K."/>
            <person name="Liu P."/>
            <person name="Grigoriev I."/>
            <person name="Longcore J.E."/>
            <person name="James T.Y."/>
        </authorList>
    </citation>
    <scope>NUCLEOTIDE SEQUENCE</scope>
    <source>
        <strain evidence="2">JEL0318</strain>
    </source>
</reference>
<comment type="caution">
    <text evidence="2">The sequence shown here is derived from an EMBL/GenBank/DDBJ whole genome shotgun (WGS) entry which is preliminary data.</text>
</comment>
<dbReference type="SUPFAM" id="SSF81901">
    <property type="entry name" value="HCP-like"/>
    <property type="match status" value="1"/>
</dbReference>
<evidence type="ECO:0000256" key="1">
    <source>
        <dbReference type="SAM" id="MobiDB-lite"/>
    </source>
</evidence>
<name>A0AAD5X1L8_9FUNG</name>
<dbReference type="InterPro" id="IPR011990">
    <property type="entry name" value="TPR-like_helical_dom_sf"/>
</dbReference>
<feature type="compositionally biased region" description="Polar residues" evidence="1">
    <location>
        <begin position="34"/>
        <end position="54"/>
    </location>
</feature>
<dbReference type="Proteomes" id="UP001212841">
    <property type="component" value="Unassembled WGS sequence"/>
</dbReference>
<dbReference type="AlphaFoldDB" id="A0AAD5X1L8"/>
<feature type="region of interest" description="Disordered" evidence="1">
    <location>
        <begin position="201"/>
        <end position="259"/>
    </location>
</feature>
<feature type="compositionally biased region" description="Polar residues" evidence="1">
    <location>
        <begin position="218"/>
        <end position="243"/>
    </location>
</feature>
<dbReference type="EMBL" id="JADGJD010001022">
    <property type="protein sequence ID" value="KAJ3047129.1"/>
    <property type="molecule type" value="Genomic_DNA"/>
</dbReference>
<sequence>MSIPITGAKQALGKIQTESVRWNAWRKSIQSQLPNPTSLLHAGQTSSAAHNNTPPLSPALSDHSDARSIKSNDPRESDSNTQDPVYDPSTGLISDYEYPDLEAEAAASLLRHLEDTIRSFKLDGTYDPLVRSLYCLADVVRYGPQPESRRKIRLGPHEEGSKEDWKLPSNPYLAFPRAAKSSKVFLLQAVDLARRFAASEPGRKEEMEAAPVEANSAEDGNSDGNATETSTADAESPTATENAENPDAPSATTSEKPKPTIVTAESPLFLELVSIMQDISALLHLCFTSTRAEVQWQAGDAARKMDGLAMRVLRAEDALPRLPPSQLEQEVVYSGCTFRDILPLSGTNGDPSAPEYIEARGGQSYFTGNPLQIVRVIRLLEVDRSSAEQIVKIRFPEAFELHKALVIEREKRLASAQLVPHHPEMAEIWKTNNFGISVEAGKLYEAVRVHLRNVGGSGALLEEGALEARYAASFPVEKGVAFVADLNSLIRIGPKAPLASWVLFNAHRQAAMDLAWLKCCRELESEIASLSIIPDSNQRQRHLLRERVRLVMEQAALIPSAPSLDPGPLTESDATGAVAIAEALKWDEPSGDASDWRKLHATLVRARDFLKKSAKPLDAVIRSMWTPITFPKEEGVKLADEFAGLGGQLAVALGGLVSEGGEVGDSGHASTRSNSPAGEEGKVEAGDQVGEEAQAEVEEANGVASPDADVEPAGEDVEEANAQAQEKRGLRRSTALMRKTRSRTSTTTATFDLAADFAAAQSDAERIVDAENEASATMFSEGVEKEEAGDLEEAFASYRIAARRGHAGACERIAKMYVQGGWLVVDYGKAKEWLGKAGHDEEGVERIFGELVAELSI</sequence>
<protein>
    <submittedName>
        <fullName evidence="2">Uncharacterized protein</fullName>
    </submittedName>
</protein>
<accession>A0AAD5X1L8</accession>
<feature type="region of interest" description="Disordered" evidence="1">
    <location>
        <begin position="662"/>
        <end position="716"/>
    </location>
</feature>
<proteinExistence type="predicted"/>
<evidence type="ECO:0000313" key="3">
    <source>
        <dbReference type="Proteomes" id="UP001212841"/>
    </source>
</evidence>
<organism evidence="2 3">
    <name type="scientific">Rhizophlyctis rosea</name>
    <dbReference type="NCBI Taxonomy" id="64517"/>
    <lineage>
        <taxon>Eukaryota</taxon>
        <taxon>Fungi</taxon>
        <taxon>Fungi incertae sedis</taxon>
        <taxon>Chytridiomycota</taxon>
        <taxon>Chytridiomycota incertae sedis</taxon>
        <taxon>Chytridiomycetes</taxon>
        <taxon>Rhizophlyctidales</taxon>
        <taxon>Rhizophlyctidaceae</taxon>
        <taxon>Rhizophlyctis</taxon>
    </lineage>
</organism>
<keyword evidence="3" id="KW-1185">Reference proteome</keyword>
<feature type="region of interest" description="Disordered" evidence="1">
    <location>
        <begin position="34"/>
        <end position="91"/>
    </location>
</feature>
<feature type="compositionally biased region" description="Basic and acidic residues" evidence="1">
    <location>
        <begin position="62"/>
        <end position="78"/>
    </location>
</feature>
<dbReference type="Gene3D" id="1.25.40.10">
    <property type="entry name" value="Tetratricopeptide repeat domain"/>
    <property type="match status" value="1"/>
</dbReference>
<gene>
    <name evidence="2" type="ORF">HK097_000214</name>
</gene>